<dbReference type="InterPro" id="IPR024528">
    <property type="entry name" value="ThrE_2"/>
</dbReference>
<dbReference type="PANTHER" id="PTHR34390:SF1">
    <property type="entry name" value="SUCCINATE TRANSPORTER SUBUNIT YJJB-RELATED"/>
    <property type="match status" value="1"/>
</dbReference>
<evidence type="ECO:0000256" key="5">
    <source>
        <dbReference type="ARBA" id="ARBA00022989"/>
    </source>
</evidence>
<feature type="transmembrane region" description="Helical" evidence="8">
    <location>
        <begin position="31"/>
        <end position="48"/>
    </location>
</feature>
<proteinExistence type="inferred from homology"/>
<evidence type="ECO:0000256" key="7">
    <source>
        <dbReference type="ARBA" id="ARBA00034125"/>
    </source>
</evidence>
<evidence type="ECO:0000256" key="8">
    <source>
        <dbReference type="SAM" id="Phobius"/>
    </source>
</evidence>
<organism evidence="10 11">
    <name type="scientific">Furfurilactobacillus milii</name>
    <dbReference type="NCBI Taxonomy" id="2888272"/>
    <lineage>
        <taxon>Bacteria</taxon>
        <taxon>Bacillati</taxon>
        <taxon>Bacillota</taxon>
        <taxon>Bacilli</taxon>
        <taxon>Lactobacillales</taxon>
        <taxon>Lactobacillaceae</taxon>
        <taxon>Furfurilactobacillus</taxon>
    </lineage>
</organism>
<sequence>MIHIIIEGILAYAATVGFGIILNIPRHALNVAGWIGAAGWAIYELIVLKSGAQISLAQMAIGMLTAGLLIGVLSNWAARVKHMPVILFNIPSLVPLVPGGQAYQVIRNLVTGHGNIALDYLGQVIAIAGMIALGFLLSELLVRITYRLRHVLKAK</sequence>
<comment type="subcellular location">
    <subcellularLocation>
        <location evidence="1">Cell membrane</location>
        <topology evidence="1">Multi-pass membrane protein</topology>
    </subcellularLocation>
</comment>
<feature type="transmembrane region" description="Helical" evidence="8">
    <location>
        <begin position="120"/>
        <end position="142"/>
    </location>
</feature>
<dbReference type="GO" id="GO:0015744">
    <property type="term" value="P:succinate transport"/>
    <property type="evidence" value="ECO:0007669"/>
    <property type="project" value="TreeGrafter"/>
</dbReference>
<comment type="similarity">
    <text evidence="7">Belongs to the ThrE exporter (TC 2.A.79) family.</text>
</comment>
<name>A0A6N9I6D5_9LACO</name>
<evidence type="ECO:0000313" key="11">
    <source>
        <dbReference type="Proteomes" id="UP000449209"/>
    </source>
</evidence>
<dbReference type="InterPro" id="IPR050539">
    <property type="entry name" value="ThrE_Dicarb/AminoAcid_Exp"/>
</dbReference>
<evidence type="ECO:0000313" key="10">
    <source>
        <dbReference type="EMBL" id="MYV18357.1"/>
    </source>
</evidence>
<reference evidence="10 11" key="1">
    <citation type="journal article" date="2019" name="Appl. Environ. Microbiol.">
        <title>Genetic determinants of hydroxycinnamic acid metabolism in heterofermentative lactobacilli.</title>
        <authorList>
            <person name="Gaur G."/>
            <person name="Oh J.H."/>
            <person name="Filannino P."/>
            <person name="Gobbetti M."/>
            <person name="van Pijkeren J.P."/>
            <person name="Ganzle M.G."/>
        </authorList>
    </citation>
    <scope>NUCLEOTIDE SEQUENCE [LARGE SCALE GENOMIC DNA]</scope>
    <source>
        <strain evidence="10 11">C5</strain>
    </source>
</reference>
<dbReference type="AlphaFoldDB" id="A0A6N9I6D5"/>
<keyword evidence="4 8" id="KW-0812">Transmembrane</keyword>
<keyword evidence="5 8" id="KW-1133">Transmembrane helix</keyword>
<evidence type="ECO:0000256" key="6">
    <source>
        <dbReference type="ARBA" id="ARBA00023136"/>
    </source>
</evidence>
<comment type="caution">
    <text evidence="10">The sequence shown here is derived from an EMBL/GenBank/DDBJ whole genome shotgun (WGS) entry which is preliminary data.</text>
</comment>
<dbReference type="GO" id="GO:0005886">
    <property type="term" value="C:plasma membrane"/>
    <property type="evidence" value="ECO:0007669"/>
    <property type="project" value="UniProtKB-SubCell"/>
</dbReference>
<dbReference type="Pfam" id="PF12821">
    <property type="entry name" value="ThrE_2"/>
    <property type="match status" value="1"/>
</dbReference>
<dbReference type="RefSeq" id="WP_161004577.1">
    <property type="nucleotide sequence ID" value="NZ_WEZQ01000027.1"/>
</dbReference>
<dbReference type="PANTHER" id="PTHR34390">
    <property type="entry name" value="UPF0442 PROTEIN YJJB-RELATED"/>
    <property type="match status" value="1"/>
</dbReference>
<dbReference type="EMBL" id="WEZQ01000027">
    <property type="protein sequence ID" value="MYV18357.1"/>
    <property type="molecule type" value="Genomic_DNA"/>
</dbReference>
<dbReference type="Proteomes" id="UP000449209">
    <property type="component" value="Unassembled WGS sequence"/>
</dbReference>
<feature type="transmembrane region" description="Helical" evidence="8">
    <location>
        <begin position="9"/>
        <end position="25"/>
    </location>
</feature>
<evidence type="ECO:0000256" key="3">
    <source>
        <dbReference type="ARBA" id="ARBA00022519"/>
    </source>
</evidence>
<keyword evidence="3" id="KW-0997">Cell inner membrane</keyword>
<evidence type="ECO:0000256" key="4">
    <source>
        <dbReference type="ARBA" id="ARBA00022692"/>
    </source>
</evidence>
<feature type="transmembrane region" description="Helical" evidence="8">
    <location>
        <begin position="60"/>
        <end position="78"/>
    </location>
</feature>
<dbReference type="OrthoDB" id="9810047at2"/>
<keyword evidence="6 8" id="KW-0472">Membrane</keyword>
<evidence type="ECO:0000256" key="1">
    <source>
        <dbReference type="ARBA" id="ARBA00004651"/>
    </source>
</evidence>
<evidence type="ECO:0000259" key="9">
    <source>
        <dbReference type="Pfam" id="PF12821"/>
    </source>
</evidence>
<gene>
    <name evidence="10" type="ORF">GB993_12795</name>
</gene>
<protein>
    <submittedName>
        <fullName evidence="10">Threonine/serine exporter</fullName>
    </submittedName>
</protein>
<accession>A0A6N9I6D5</accession>
<evidence type="ECO:0000256" key="2">
    <source>
        <dbReference type="ARBA" id="ARBA00022475"/>
    </source>
</evidence>
<feature type="domain" description="Threonine/Serine exporter ThrE" evidence="9">
    <location>
        <begin position="8"/>
        <end position="140"/>
    </location>
</feature>
<keyword evidence="2" id="KW-1003">Cell membrane</keyword>